<feature type="transmembrane region" description="Helical" evidence="6">
    <location>
        <begin position="236"/>
        <end position="262"/>
    </location>
</feature>
<feature type="transmembrane region" description="Helical" evidence="6">
    <location>
        <begin position="178"/>
        <end position="201"/>
    </location>
</feature>
<feature type="transmembrane region" description="Helical" evidence="6">
    <location>
        <begin position="301"/>
        <end position="327"/>
    </location>
</feature>
<dbReference type="InterPro" id="IPR007603">
    <property type="entry name" value="Choline_transptr-like"/>
</dbReference>
<comment type="similarity">
    <text evidence="2 6">Belongs to the CTL (choline transporter-like) family.</text>
</comment>
<dbReference type="OrthoDB" id="420519at2759"/>
<feature type="transmembrane region" description="Helical" evidence="6">
    <location>
        <begin position="445"/>
        <end position="465"/>
    </location>
</feature>
<comment type="function">
    <text evidence="6">Choline transporter.</text>
</comment>
<dbReference type="Pfam" id="PF04515">
    <property type="entry name" value="Choline_transpo"/>
    <property type="match status" value="1"/>
</dbReference>
<sequence length="557" mass="61661">MGCFGGGDVDNERPDGIKGNPGELDDGPLKNRSCRDIICLILFGAFLTFGAILLIIANRKGDLDRIFRGFDHYGDVCGQPNNPIPELEVVRPNSSGKDLTNYPKLVPVINRCWPAPSFVSDAAQKGAQEVDKTAVADFWEKVVSTVQQSRYEILYMCLVAVGLTVVITVLLRLFSGVIIWAIIIVTALGALIGTIVLWVLWSQEKKIVEDIQNNPNSTASVPKVKIWLWDAKKVDLFFTGAIVVTIFTTFLALSAFVGIWLLGSLTIVAAGDPVVKPEDDYQVIYAQSPAMKGFQLYHIFLFFWVTQFIIACQHVVVAGAIATWYFTRDKNKLGWPVIASFYRLVRFHLGSVAFGSLIIAIIQFIRYLLKKVKNRVGSGNALGCLVKCCDCCMGCFERIIKFISRHAYIEIAIFGYSFCKAARQAFSVLTSNGLRLLAINSIGDFILFLGKLAVVVSTIFIGIEIMKGLKPDLSEHMWAPIAIAAVFALLVAHCFLSIYEMAIDTLFICFCEDSARHDGEKQPYFMSKSLMEFVENSKRAMAAQDALMEKKMAPVAG</sequence>
<evidence type="ECO:0000256" key="6">
    <source>
        <dbReference type="RuleBase" id="RU368066"/>
    </source>
</evidence>
<dbReference type="PANTHER" id="PTHR12385">
    <property type="entry name" value="CHOLINE TRANSPORTER-LIKE (SLC FAMILY 44)"/>
    <property type="match status" value="1"/>
</dbReference>
<feature type="transmembrane region" description="Helical" evidence="6">
    <location>
        <begin position="37"/>
        <end position="57"/>
    </location>
</feature>
<keyword evidence="3 6" id="KW-0812">Transmembrane</keyword>
<feature type="transmembrane region" description="Helical" evidence="6">
    <location>
        <begin position="477"/>
        <end position="499"/>
    </location>
</feature>
<dbReference type="EMBL" id="OB660041">
    <property type="protein sequence ID" value="CAD7222274.1"/>
    <property type="molecule type" value="Genomic_DNA"/>
</dbReference>
<keyword evidence="5 6" id="KW-0472">Membrane</keyword>
<feature type="transmembrane region" description="Helical" evidence="6">
    <location>
        <begin position="153"/>
        <end position="171"/>
    </location>
</feature>
<dbReference type="GO" id="GO:0005886">
    <property type="term" value="C:plasma membrane"/>
    <property type="evidence" value="ECO:0007669"/>
    <property type="project" value="UniProtKB-SubCell"/>
</dbReference>
<evidence type="ECO:0000313" key="7">
    <source>
        <dbReference type="EMBL" id="CAD7222274.1"/>
    </source>
</evidence>
<proteinExistence type="inferred from homology"/>
<evidence type="ECO:0000256" key="2">
    <source>
        <dbReference type="ARBA" id="ARBA00007168"/>
    </source>
</evidence>
<evidence type="ECO:0000256" key="3">
    <source>
        <dbReference type="ARBA" id="ARBA00022692"/>
    </source>
</evidence>
<evidence type="ECO:0000256" key="4">
    <source>
        <dbReference type="ARBA" id="ARBA00022989"/>
    </source>
</evidence>
<name>A0A7R8ZFK3_9CRUS</name>
<dbReference type="GO" id="GO:0022857">
    <property type="term" value="F:transmembrane transporter activity"/>
    <property type="evidence" value="ECO:0007669"/>
    <property type="project" value="UniProtKB-UniRule"/>
</dbReference>
<organism evidence="7">
    <name type="scientific">Cyprideis torosa</name>
    <dbReference type="NCBI Taxonomy" id="163714"/>
    <lineage>
        <taxon>Eukaryota</taxon>
        <taxon>Metazoa</taxon>
        <taxon>Ecdysozoa</taxon>
        <taxon>Arthropoda</taxon>
        <taxon>Crustacea</taxon>
        <taxon>Oligostraca</taxon>
        <taxon>Ostracoda</taxon>
        <taxon>Podocopa</taxon>
        <taxon>Podocopida</taxon>
        <taxon>Cytherocopina</taxon>
        <taxon>Cytheroidea</taxon>
        <taxon>Cytherideidae</taxon>
        <taxon>Cyprideis</taxon>
    </lineage>
</organism>
<dbReference type="AlphaFoldDB" id="A0A7R8ZFK3"/>
<evidence type="ECO:0000256" key="5">
    <source>
        <dbReference type="ARBA" id="ARBA00023136"/>
    </source>
</evidence>
<reference evidence="7" key="1">
    <citation type="submission" date="2020-11" db="EMBL/GenBank/DDBJ databases">
        <authorList>
            <person name="Tran Van P."/>
        </authorList>
    </citation>
    <scope>NUCLEOTIDE SEQUENCE</scope>
</reference>
<dbReference type="PANTHER" id="PTHR12385:SF96">
    <property type="entry name" value="CHOLINE TRANSPORTER-LIKE PROTEIN"/>
    <property type="match status" value="1"/>
</dbReference>
<accession>A0A7R8ZFK3</accession>
<comment type="subcellular location">
    <subcellularLocation>
        <location evidence="6">Cell membrane</location>
        <topology evidence="6">Multi-pass membrane protein</topology>
    </subcellularLocation>
    <subcellularLocation>
        <location evidence="1">Membrane</location>
        <topology evidence="1">Multi-pass membrane protein</topology>
    </subcellularLocation>
</comment>
<keyword evidence="4 6" id="KW-1133">Transmembrane helix</keyword>
<feature type="transmembrane region" description="Helical" evidence="6">
    <location>
        <begin position="347"/>
        <end position="369"/>
    </location>
</feature>
<protein>
    <recommendedName>
        <fullName evidence="6">Choline transporter-like protein</fullName>
    </recommendedName>
</protein>
<gene>
    <name evidence="7" type="ORF">CTOB1V02_LOCUS286</name>
</gene>
<evidence type="ECO:0000256" key="1">
    <source>
        <dbReference type="ARBA" id="ARBA00004141"/>
    </source>
</evidence>